<feature type="domain" description="Solute-binding protein family 3/N-terminal" evidence="3">
    <location>
        <begin position="66"/>
        <end position="282"/>
    </location>
</feature>
<gene>
    <name evidence="4" type="ORF">HMPREF9248_0275</name>
</gene>
<feature type="compositionally biased region" description="Low complexity" evidence="2">
    <location>
        <begin position="297"/>
        <end position="340"/>
    </location>
</feature>
<accession>A0ABN0B079</accession>
<keyword evidence="1" id="KW-0732">Signal</keyword>
<dbReference type="Gene3D" id="3.40.190.10">
    <property type="entry name" value="Periplasmic binding protein-like II"/>
    <property type="match status" value="2"/>
</dbReference>
<evidence type="ECO:0000313" key="4">
    <source>
        <dbReference type="EMBL" id="EFL44146.1"/>
    </source>
</evidence>
<dbReference type="SMART" id="SM00062">
    <property type="entry name" value="PBPb"/>
    <property type="match status" value="1"/>
</dbReference>
<dbReference type="PANTHER" id="PTHR35936:SF17">
    <property type="entry name" value="ARGININE-BINDING EXTRACELLULAR PROTEIN ARTP"/>
    <property type="match status" value="1"/>
</dbReference>
<dbReference type="InterPro" id="IPR001638">
    <property type="entry name" value="Solute-binding_3/MltF_N"/>
</dbReference>
<dbReference type="PANTHER" id="PTHR35936">
    <property type="entry name" value="MEMBRANE-BOUND LYTIC MUREIN TRANSGLYCOSYLASE F"/>
    <property type="match status" value="1"/>
</dbReference>
<dbReference type="SUPFAM" id="SSF53850">
    <property type="entry name" value="Periplasmic binding protein-like II"/>
    <property type="match status" value="1"/>
</dbReference>
<evidence type="ECO:0000313" key="5">
    <source>
        <dbReference type="Proteomes" id="UP000004431"/>
    </source>
</evidence>
<feature type="region of interest" description="Disordered" evidence="2">
    <location>
        <begin position="295"/>
        <end position="353"/>
    </location>
</feature>
<keyword evidence="5" id="KW-1185">Reference proteome</keyword>
<evidence type="ECO:0000259" key="3">
    <source>
        <dbReference type="SMART" id="SM00062"/>
    </source>
</evidence>
<sequence length="353" mass="36201">MKVPEGFQKAACGVLCSTMMVLAGCSLPTADSLPSFNSPTVSQAQAQARKDLVPKLDNSCLLSSSILTVGVKRNTITAPFVMSSSSSSSELTGFDVDYAYALADALGLQIKFVEVSDVGRSLGKTCDVVFNAKAGETTTAKVIGNYAESAAALFAKGKTGPIQATDLTGKRVALQKGSLSELALKKTSISMMEVSCTNLNEAFDKLAQGEVDYVLCEAYAGAYLSKYSDGINCVGTLEKPISTGIAVAAKNTTLQAALSNVVSQVQSNGVYDLIRARWLGPTFAISSSSLIKGVTVSSPSTPQSSPSSSSDSSSGSSSSSTTPNSSSNSSPNATNTSAPNGSSSDPGQNAVHL</sequence>
<comment type="caution">
    <text evidence="4">The sequence shown here is derived from an EMBL/GenBank/DDBJ whole genome shotgun (WGS) entry which is preliminary data.</text>
</comment>
<name>A0ABN0B079_9ACTN</name>
<evidence type="ECO:0000256" key="1">
    <source>
        <dbReference type="ARBA" id="ARBA00022729"/>
    </source>
</evidence>
<proteinExistence type="predicted"/>
<dbReference type="Proteomes" id="UP000004431">
    <property type="component" value="Unassembled WGS sequence"/>
</dbReference>
<dbReference type="Pfam" id="PF00497">
    <property type="entry name" value="SBP_bac_3"/>
    <property type="match status" value="1"/>
</dbReference>
<organism evidence="4 5">
    <name type="scientific">Fannyhessea vaginae PB189-T1-4</name>
    <dbReference type="NCBI Taxonomy" id="866774"/>
    <lineage>
        <taxon>Bacteria</taxon>
        <taxon>Bacillati</taxon>
        <taxon>Actinomycetota</taxon>
        <taxon>Coriobacteriia</taxon>
        <taxon>Coriobacteriales</taxon>
        <taxon>Atopobiaceae</taxon>
        <taxon>Fannyhessea</taxon>
    </lineage>
</organism>
<dbReference type="PROSITE" id="PS51257">
    <property type="entry name" value="PROKAR_LIPOPROTEIN"/>
    <property type="match status" value="1"/>
</dbReference>
<protein>
    <recommendedName>
        <fullName evidence="3">Solute-binding protein family 3/N-terminal domain-containing protein</fullName>
    </recommendedName>
</protein>
<reference evidence="4 5" key="1">
    <citation type="submission" date="2010-08" db="EMBL/GenBank/DDBJ databases">
        <authorList>
            <person name="Durkin A.S."/>
            <person name="Madupu R."/>
            <person name="Torralba M."/>
            <person name="Gillis M."/>
            <person name="Methe B."/>
            <person name="Sutton G."/>
            <person name="Nelson K.E."/>
        </authorList>
    </citation>
    <scope>NUCLEOTIDE SEQUENCE [LARGE SCALE GENOMIC DNA]</scope>
    <source>
        <strain evidence="4 5">PB189-T1-4</strain>
    </source>
</reference>
<dbReference type="EMBL" id="AEDQ01000018">
    <property type="protein sequence ID" value="EFL44146.1"/>
    <property type="molecule type" value="Genomic_DNA"/>
</dbReference>
<evidence type="ECO:0000256" key="2">
    <source>
        <dbReference type="SAM" id="MobiDB-lite"/>
    </source>
</evidence>
<dbReference type="RefSeq" id="WP_006304162.1">
    <property type="nucleotide sequence ID" value="NZ_AEDQ01000018.1"/>
</dbReference>